<reference evidence="3" key="2">
    <citation type="submission" date="2015-01" db="EMBL/GenBank/DDBJ databases">
        <title>Evolutionary Origins and Diversification of the Mycorrhizal Mutualists.</title>
        <authorList>
            <consortium name="DOE Joint Genome Institute"/>
            <consortium name="Mycorrhizal Genomics Consortium"/>
            <person name="Kohler A."/>
            <person name="Kuo A."/>
            <person name="Nagy L.G."/>
            <person name="Floudas D."/>
            <person name="Copeland A."/>
            <person name="Barry K.W."/>
            <person name="Cichocki N."/>
            <person name="Veneault-Fourrey C."/>
            <person name="LaButti K."/>
            <person name="Lindquist E.A."/>
            <person name="Lipzen A."/>
            <person name="Lundell T."/>
            <person name="Morin E."/>
            <person name="Murat C."/>
            <person name="Riley R."/>
            <person name="Ohm R."/>
            <person name="Sun H."/>
            <person name="Tunlid A."/>
            <person name="Henrissat B."/>
            <person name="Grigoriev I.V."/>
            <person name="Hibbett D.S."/>
            <person name="Martin F."/>
        </authorList>
    </citation>
    <scope>NUCLEOTIDE SEQUENCE [LARGE SCALE GENOMIC DNA]</scope>
    <source>
        <strain evidence="3">Foug A</strain>
    </source>
</reference>
<evidence type="ECO:0000313" key="3">
    <source>
        <dbReference type="Proteomes" id="UP000053989"/>
    </source>
</evidence>
<protein>
    <recommendedName>
        <fullName evidence="1">DUF6589 domain-containing protein</fullName>
    </recommendedName>
</protein>
<organism evidence="2 3">
    <name type="scientific">Scleroderma citrinum Foug A</name>
    <dbReference type="NCBI Taxonomy" id="1036808"/>
    <lineage>
        <taxon>Eukaryota</taxon>
        <taxon>Fungi</taxon>
        <taxon>Dikarya</taxon>
        <taxon>Basidiomycota</taxon>
        <taxon>Agaricomycotina</taxon>
        <taxon>Agaricomycetes</taxon>
        <taxon>Agaricomycetidae</taxon>
        <taxon>Boletales</taxon>
        <taxon>Sclerodermatineae</taxon>
        <taxon>Sclerodermataceae</taxon>
        <taxon>Scleroderma</taxon>
    </lineage>
</organism>
<feature type="domain" description="DUF6589" evidence="1">
    <location>
        <begin position="356"/>
        <end position="682"/>
    </location>
</feature>
<dbReference type="STRING" id="1036808.A0A0C3AW43"/>
<dbReference type="InParanoid" id="A0A0C3AW43"/>
<keyword evidence="3" id="KW-1185">Reference proteome</keyword>
<dbReference type="OrthoDB" id="3251235at2759"/>
<accession>A0A0C3AW43</accession>
<evidence type="ECO:0000313" key="2">
    <source>
        <dbReference type="EMBL" id="KIM69157.1"/>
    </source>
</evidence>
<gene>
    <name evidence="2" type="ORF">SCLCIDRAFT_19780</name>
</gene>
<dbReference type="Proteomes" id="UP000053989">
    <property type="component" value="Unassembled WGS sequence"/>
</dbReference>
<dbReference type="AlphaFoldDB" id="A0A0C3AW43"/>
<dbReference type="InterPro" id="IPR046496">
    <property type="entry name" value="DUF6589"/>
</dbReference>
<name>A0A0C3AW43_9AGAM</name>
<reference evidence="2 3" key="1">
    <citation type="submission" date="2014-04" db="EMBL/GenBank/DDBJ databases">
        <authorList>
            <consortium name="DOE Joint Genome Institute"/>
            <person name="Kuo A."/>
            <person name="Kohler A."/>
            <person name="Nagy L.G."/>
            <person name="Floudas D."/>
            <person name="Copeland A."/>
            <person name="Barry K.W."/>
            <person name="Cichocki N."/>
            <person name="Veneault-Fourrey C."/>
            <person name="LaButti K."/>
            <person name="Lindquist E.A."/>
            <person name="Lipzen A."/>
            <person name="Lundell T."/>
            <person name="Morin E."/>
            <person name="Murat C."/>
            <person name="Sun H."/>
            <person name="Tunlid A."/>
            <person name="Henrissat B."/>
            <person name="Grigoriev I.V."/>
            <person name="Hibbett D.S."/>
            <person name="Martin F."/>
            <person name="Nordberg H.P."/>
            <person name="Cantor M.N."/>
            <person name="Hua S.X."/>
        </authorList>
    </citation>
    <scope>NUCLEOTIDE SEQUENCE [LARGE SCALE GENOMIC DNA]</scope>
    <source>
        <strain evidence="2 3">Foug A</strain>
    </source>
</reference>
<dbReference type="EMBL" id="KN822007">
    <property type="protein sequence ID" value="KIM69157.1"/>
    <property type="molecule type" value="Genomic_DNA"/>
</dbReference>
<sequence length="804" mass="91044">MIHTPGRVELDTSWLCEDDEEDWLTSTDDGDDYLGSATFLHSTLSGYSATSSSADLALDDSDDEQNTRKPPSELVQKICSILSSISDAGLTLGSFLHAISWGDRGCVGDPQIRNARTALMSSPELPIILKHWWMPPRSAVSRKSRTHGAHLVMVDFSIECLQSTITRELNTLCDRFRTPDDVQEDFFTGTHFTQLAEQCETIAPTLWRLLLASAHTKQQADRNTTKKNPSKIVLMITAMLCYTHTHHANLLQKLFSIYLKFRGLSAKAFDTLHALAVTMSHRWAADHVARMSQSAMQEVTGLMQLYPWLISYDNINIPFCVFSQRLDNKDSFSSGVAATVYIKRQAKALAPGLSMQSAPCIETHTTYHVLQFLLDAPEFQLSTYPHQNSPLLQPPHPVHALPHGPEHITLQYLLGSINVPEVSYADNEHVVEELMNQLGLGSTCAERQGLGEEKILAWIGDQLTVDRLRGLFKFHSQDINSFDRLDWMILVFGWLHLQMAFANSLHKQYLGTAAGRGLMHAFTVLKRKGLGSALIKGPFHHDLVEAIYHVAEAHLRIDWLAVTKVKNLEDLRSCQPEELVSYARKLVDEHASSGALDQMDALPLDKQDEVKHQTILWNRDVLHYIVLDQAIKQGDVGLMEDMLPTLLFRFTGGRNSKYAIEVLELLQGLHREWPPAVCDFVTYRSEGPNIKWEYFKKLHPAIRLIRELGKHMEQEFNTQTRGKRHSTPRKDADVKLLESAYQASNIHGYLPGRKLKGSKRDRVQDTITKGVEKLHTGQTLQRWNFGRNFPRSLDEIWEIVNDVN</sequence>
<dbReference type="Pfam" id="PF20231">
    <property type="entry name" value="DUF6589"/>
    <property type="match status" value="1"/>
</dbReference>
<proteinExistence type="predicted"/>
<dbReference type="HOGENOM" id="CLU_007061_0_2_1"/>
<evidence type="ECO:0000259" key="1">
    <source>
        <dbReference type="Pfam" id="PF20231"/>
    </source>
</evidence>